<comment type="caution">
    <text evidence="5">The sequence shown here is derived from an EMBL/GenBank/DDBJ whole genome shotgun (WGS) entry which is preliminary data.</text>
</comment>
<dbReference type="PANTHER" id="PTHR43638">
    <property type="entry name" value="OXIDOREDUCTASE, ALDO/KETO REDUCTASE FAMILY PROTEIN"/>
    <property type="match status" value="1"/>
</dbReference>
<evidence type="ECO:0000256" key="2">
    <source>
        <dbReference type="PIRSR" id="PIRSR000097-2"/>
    </source>
</evidence>
<keyword evidence="6" id="KW-1185">Reference proteome</keyword>
<dbReference type="OrthoDB" id="9772407at2"/>
<dbReference type="InterPro" id="IPR023210">
    <property type="entry name" value="NADP_OxRdtase_dom"/>
</dbReference>
<dbReference type="GO" id="GO:0016491">
    <property type="term" value="F:oxidoreductase activity"/>
    <property type="evidence" value="ECO:0007669"/>
    <property type="project" value="InterPro"/>
</dbReference>
<feature type="binding site" evidence="2">
    <location>
        <position position="115"/>
    </location>
    <ligand>
        <name>substrate</name>
    </ligand>
</feature>
<dbReference type="InterPro" id="IPR020471">
    <property type="entry name" value="AKR"/>
</dbReference>
<feature type="active site" description="Proton donor" evidence="1">
    <location>
        <position position="57"/>
    </location>
</feature>
<gene>
    <name evidence="5" type="ORF">D3227_02210</name>
</gene>
<feature type="site" description="Lowers pKa of active site Tyr" evidence="3">
    <location>
        <position position="82"/>
    </location>
</feature>
<dbReference type="InterPro" id="IPR036812">
    <property type="entry name" value="NAD(P)_OxRdtase_dom_sf"/>
</dbReference>
<dbReference type="Pfam" id="PF00248">
    <property type="entry name" value="Aldo_ket_red"/>
    <property type="match status" value="1"/>
</dbReference>
<dbReference type="PRINTS" id="PR00069">
    <property type="entry name" value="ALDKETRDTASE"/>
</dbReference>
<protein>
    <submittedName>
        <fullName evidence="5">Aldo/keto reductase</fullName>
    </submittedName>
</protein>
<feature type="domain" description="NADP-dependent oxidoreductase" evidence="4">
    <location>
        <begin position="19"/>
        <end position="267"/>
    </location>
</feature>
<organism evidence="5 6">
    <name type="scientific">Mesorhizobium waimense</name>
    <dbReference type="NCBI Taxonomy" id="1300307"/>
    <lineage>
        <taxon>Bacteria</taxon>
        <taxon>Pseudomonadati</taxon>
        <taxon>Pseudomonadota</taxon>
        <taxon>Alphaproteobacteria</taxon>
        <taxon>Hyphomicrobiales</taxon>
        <taxon>Phyllobacteriaceae</taxon>
        <taxon>Mesorhizobium</taxon>
    </lineage>
</organism>
<sequence length="281" mass="30584">MPSTIRTTTLPSSEAVAVLGQGTWKMGEDARRRADEVKALQLGLDLGVTLIDTAEMYASGGAEEVVAEAIAGRRDETFLVSKVLPSNASRAGVQRACESSLKRLATDRIDLYLLHWPGSVPLAETVEVFEALKKAGKIRHWGVSNFDTDEMEELVGLPAGGDVQTNQVLYNLSRRGPEFDLAPWSRKRGIPLMAYSPVEQGALARNARLDAIADRHNATPAQIALAWVMAQPGVIAIPKATRQEHVRQNAAALDIKLSSEDIAELDRAFPPPTRKRGLEMI</sequence>
<dbReference type="RefSeq" id="WP_120012236.1">
    <property type="nucleotide sequence ID" value="NZ_QZWZ01000001.1"/>
</dbReference>
<dbReference type="Gene3D" id="3.20.20.100">
    <property type="entry name" value="NADP-dependent oxidoreductase domain"/>
    <property type="match status" value="1"/>
</dbReference>
<evidence type="ECO:0000256" key="3">
    <source>
        <dbReference type="PIRSR" id="PIRSR000097-3"/>
    </source>
</evidence>
<evidence type="ECO:0000256" key="1">
    <source>
        <dbReference type="PIRSR" id="PIRSR000097-1"/>
    </source>
</evidence>
<dbReference type="EMBL" id="QZWZ01000001">
    <property type="protein sequence ID" value="RJT42806.1"/>
    <property type="molecule type" value="Genomic_DNA"/>
</dbReference>
<dbReference type="PANTHER" id="PTHR43638:SF3">
    <property type="entry name" value="ALDEHYDE REDUCTASE"/>
    <property type="match status" value="1"/>
</dbReference>
<accession>A0A3A5LB03</accession>
<evidence type="ECO:0000313" key="6">
    <source>
        <dbReference type="Proteomes" id="UP000272706"/>
    </source>
</evidence>
<reference evidence="5 6" key="1">
    <citation type="submission" date="2018-09" db="EMBL/GenBank/DDBJ databases">
        <title>Mesorhizobium carmichaelinearum sp. nov. isolated from Carmichaelinea spp. root nodules in New Zealand.</title>
        <authorList>
            <person name="De Meyer S.E."/>
        </authorList>
    </citation>
    <scope>NUCLEOTIDE SEQUENCE [LARGE SCALE GENOMIC DNA]</scope>
    <source>
        <strain evidence="5 6">ICMP19557</strain>
    </source>
</reference>
<dbReference type="Proteomes" id="UP000272706">
    <property type="component" value="Unassembled WGS sequence"/>
</dbReference>
<proteinExistence type="predicted"/>
<evidence type="ECO:0000313" key="5">
    <source>
        <dbReference type="EMBL" id="RJT42806.1"/>
    </source>
</evidence>
<name>A0A3A5LB03_9HYPH</name>
<dbReference type="SUPFAM" id="SSF51430">
    <property type="entry name" value="NAD(P)-linked oxidoreductase"/>
    <property type="match status" value="1"/>
</dbReference>
<dbReference type="CDD" id="cd19138">
    <property type="entry name" value="AKR_YeaE"/>
    <property type="match status" value="1"/>
</dbReference>
<evidence type="ECO:0000259" key="4">
    <source>
        <dbReference type="Pfam" id="PF00248"/>
    </source>
</evidence>
<dbReference type="PIRSF" id="PIRSF000097">
    <property type="entry name" value="AKR"/>
    <property type="match status" value="1"/>
</dbReference>
<dbReference type="AlphaFoldDB" id="A0A3A5LB03"/>